<name>A0A024Q6X5_9BACI</name>
<accession>A0A024Q6X5</accession>
<dbReference type="eggNOG" id="COG0673">
    <property type="taxonomic scope" value="Bacteria"/>
</dbReference>
<evidence type="ECO:0000256" key="1">
    <source>
        <dbReference type="ARBA" id="ARBA00023002"/>
    </source>
</evidence>
<dbReference type="Proteomes" id="UP000028875">
    <property type="component" value="Unassembled WGS sequence"/>
</dbReference>
<dbReference type="SUPFAM" id="SSF55347">
    <property type="entry name" value="Glyceraldehyde-3-phosphate dehydrogenase-like, C-terminal domain"/>
    <property type="match status" value="1"/>
</dbReference>
<evidence type="ECO:0000313" key="4">
    <source>
        <dbReference type="Proteomes" id="UP000028875"/>
    </source>
</evidence>
<dbReference type="InterPro" id="IPR036291">
    <property type="entry name" value="NAD(P)-bd_dom_sf"/>
</dbReference>
<dbReference type="Pfam" id="PF22725">
    <property type="entry name" value="GFO_IDH_MocA_C3"/>
    <property type="match status" value="1"/>
</dbReference>
<proteinExistence type="predicted"/>
<organism evidence="3 4">
    <name type="scientific">Virgibacillus massiliensis</name>
    <dbReference type="NCBI Taxonomy" id="1462526"/>
    <lineage>
        <taxon>Bacteria</taxon>
        <taxon>Bacillati</taxon>
        <taxon>Bacillota</taxon>
        <taxon>Bacilli</taxon>
        <taxon>Bacillales</taxon>
        <taxon>Bacillaceae</taxon>
        <taxon>Virgibacillus</taxon>
    </lineage>
</organism>
<dbReference type="SUPFAM" id="SSF51735">
    <property type="entry name" value="NAD(P)-binding Rossmann-fold domains"/>
    <property type="match status" value="1"/>
</dbReference>
<dbReference type="RefSeq" id="WP_021290108.1">
    <property type="nucleotide sequence ID" value="NZ_BNER01000001.1"/>
</dbReference>
<dbReference type="EMBL" id="CCDP010000001">
    <property type="protein sequence ID" value="CDQ38017.1"/>
    <property type="molecule type" value="Genomic_DNA"/>
</dbReference>
<dbReference type="GO" id="GO:0016491">
    <property type="term" value="F:oxidoreductase activity"/>
    <property type="evidence" value="ECO:0007669"/>
    <property type="project" value="UniProtKB-KW"/>
</dbReference>
<dbReference type="STRING" id="1462526.BN990_00284"/>
<keyword evidence="1" id="KW-0560">Oxidoreductase</keyword>
<dbReference type="PANTHER" id="PTHR43818">
    <property type="entry name" value="BCDNA.GH03377"/>
    <property type="match status" value="1"/>
</dbReference>
<dbReference type="AlphaFoldDB" id="A0A024Q6X5"/>
<dbReference type="InterPro" id="IPR050463">
    <property type="entry name" value="Gfo/Idh/MocA_oxidrdct_glycsds"/>
</dbReference>
<dbReference type="Gene3D" id="3.40.50.720">
    <property type="entry name" value="NAD(P)-binding Rossmann-like Domain"/>
    <property type="match status" value="1"/>
</dbReference>
<dbReference type="PANTHER" id="PTHR43818:SF11">
    <property type="entry name" value="BCDNA.GH03377"/>
    <property type="match status" value="1"/>
</dbReference>
<protein>
    <submittedName>
        <fullName evidence="3">Putative oxidoreductase</fullName>
    </submittedName>
</protein>
<evidence type="ECO:0000313" key="3">
    <source>
        <dbReference type="EMBL" id="CDQ38017.1"/>
    </source>
</evidence>
<reference evidence="4" key="2">
    <citation type="submission" date="2014-05" db="EMBL/GenBank/DDBJ databases">
        <title>Draft genome sequence of Virgibacillus massiliensis Vm-5.</title>
        <authorList>
            <person name="Khelaifia S."/>
            <person name="Croce O."/>
            <person name="Lagier J.C."/>
            <person name="Raoult D."/>
        </authorList>
    </citation>
    <scope>NUCLEOTIDE SEQUENCE [LARGE SCALE GENOMIC DNA]</scope>
    <source>
        <strain evidence="4">Vm-5</strain>
    </source>
</reference>
<dbReference type="Gene3D" id="3.30.360.10">
    <property type="entry name" value="Dihydrodipicolinate Reductase, domain 2"/>
    <property type="match status" value="1"/>
</dbReference>
<comment type="caution">
    <text evidence="3">The sequence shown here is derived from an EMBL/GenBank/DDBJ whole genome shotgun (WGS) entry which is preliminary data.</text>
</comment>
<feature type="domain" description="GFO/IDH/MocA-like oxidoreductase" evidence="2">
    <location>
        <begin position="159"/>
        <end position="285"/>
    </location>
</feature>
<dbReference type="InterPro" id="IPR055170">
    <property type="entry name" value="GFO_IDH_MocA-like_dom"/>
</dbReference>
<dbReference type="OrthoDB" id="9768836at2"/>
<reference evidence="3 4" key="1">
    <citation type="submission" date="2014-03" db="EMBL/GenBank/DDBJ databases">
        <authorList>
            <person name="Urmite Genomes U."/>
        </authorList>
    </citation>
    <scope>NUCLEOTIDE SEQUENCE [LARGE SCALE GENOMIC DNA]</scope>
    <source>
        <strain evidence="3 4">Vm-5</strain>
    </source>
</reference>
<evidence type="ECO:0000259" key="2">
    <source>
        <dbReference type="Pfam" id="PF22725"/>
    </source>
</evidence>
<keyword evidence="4" id="KW-1185">Reference proteome</keyword>
<gene>
    <name evidence="3" type="ORF">BN990_00284</name>
</gene>
<sequence length="367" mass="41324">METSYHPTQHTEFEPIHHQETPVEHDTLLIAACGLEHGHIYSMCEGMKKAGAVIHWVWDEDPDKVEAFQQAFPEVRTASSLDQILQDKRIQMVASAAIPSERCDIGLRVLDAGKHFFSAKTPFTSLKQLYAAKKKVKETGLHWAIFYSERLQVECSGFAEQLIQQGAIGDVIQVLGLGPHRLNINDRPAWFFKKATYGGIICDIGSHQIEQFLSFAHAQDATIQSSIALNIAHPDHPEFEDYGDAHLIGDNGTLLYFRVDWFTPNGLTNWGDGRTTILGTDGYIELRKYVDITNNSIGERLYLVNHGGERQYDVKGKVGYPYFYRLAHDVIENTSTAMHQEHAFKAAELCLLAQQQADNLKKEGAIR</sequence>